<name>R4XAI4_TAPDE</name>
<dbReference type="EMBL" id="CAHR02000034">
    <property type="protein sequence ID" value="CCG81297.1"/>
    <property type="molecule type" value="Genomic_DNA"/>
</dbReference>
<dbReference type="OrthoDB" id="201362at2759"/>
<dbReference type="eggNOG" id="ENOG502S6UN">
    <property type="taxonomic scope" value="Eukaryota"/>
</dbReference>
<keyword evidence="5" id="KW-1185">Reference proteome</keyword>
<feature type="region of interest" description="Disordered" evidence="3">
    <location>
        <begin position="60"/>
        <end position="102"/>
    </location>
</feature>
<sequence length="102" mass="11661">MLKYVRLTVPRTNRLVSRPSSSFKPAPPSPPKLPASLQQEWTKLQKDAEVKGQQVYFHPDVRRKPRPEFEGDRNPVTGELNGPKNDPLRHGDYSYGGRCTDF</sequence>
<feature type="compositionally biased region" description="Basic and acidic residues" evidence="3">
    <location>
        <begin position="60"/>
        <end position="73"/>
    </location>
</feature>
<dbReference type="PANTHER" id="PTHR28524">
    <property type="entry name" value="SUCCINATE DEHYDROGENASE ASSEMBLY FACTOR 4, MITOCHONDRIAL"/>
    <property type="match status" value="1"/>
</dbReference>
<gene>
    <name evidence="4" type="ORF">TAPDE_001033</name>
</gene>
<dbReference type="AlphaFoldDB" id="R4XAI4"/>
<feature type="region of interest" description="Disordered" evidence="3">
    <location>
        <begin position="1"/>
        <end position="35"/>
    </location>
</feature>
<organism evidence="4 5">
    <name type="scientific">Taphrina deformans (strain PYCC 5710 / ATCC 11124 / CBS 356.35 / IMI 108563 / JCM 9778 / NBRC 8474)</name>
    <name type="common">Peach leaf curl fungus</name>
    <name type="synonym">Lalaria deformans</name>
    <dbReference type="NCBI Taxonomy" id="1097556"/>
    <lineage>
        <taxon>Eukaryota</taxon>
        <taxon>Fungi</taxon>
        <taxon>Dikarya</taxon>
        <taxon>Ascomycota</taxon>
        <taxon>Taphrinomycotina</taxon>
        <taxon>Taphrinomycetes</taxon>
        <taxon>Taphrinales</taxon>
        <taxon>Taphrinaceae</taxon>
        <taxon>Taphrina</taxon>
    </lineage>
</organism>
<dbReference type="Proteomes" id="UP000013776">
    <property type="component" value="Unassembled WGS sequence"/>
</dbReference>
<dbReference type="GO" id="GO:0034553">
    <property type="term" value="P:mitochondrial respiratory chain complex II assembly"/>
    <property type="evidence" value="ECO:0007669"/>
    <property type="project" value="TreeGrafter"/>
</dbReference>
<evidence type="ECO:0000313" key="5">
    <source>
        <dbReference type="Proteomes" id="UP000013776"/>
    </source>
</evidence>
<dbReference type="GO" id="GO:0005739">
    <property type="term" value="C:mitochondrion"/>
    <property type="evidence" value="ECO:0007669"/>
    <property type="project" value="TreeGrafter"/>
</dbReference>
<evidence type="ECO:0000256" key="3">
    <source>
        <dbReference type="SAM" id="MobiDB-lite"/>
    </source>
</evidence>
<evidence type="ECO:0000256" key="1">
    <source>
        <dbReference type="ARBA" id="ARBA00005701"/>
    </source>
</evidence>
<dbReference type="VEuPathDB" id="FungiDB:TAPDE_001033"/>
<comment type="similarity">
    <text evidence="1">Belongs to the SDHAF4 family.</text>
</comment>
<accession>R4XAI4</accession>
<evidence type="ECO:0000256" key="2">
    <source>
        <dbReference type="ARBA" id="ARBA00022170"/>
    </source>
</evidence>
<reference evidence="4 5" key="1">
    <citation type="journal article" date="2013" name="MBio">
        <title>Genome sequencing of the plant pathogen Taphrina deformans, the causal agent of peach leaf curl.</title>
        <authorList>
            <person name="Cisse O.H."/>
            <person name="Almeida J.M.G.C.F."/>
            <person name="Fonseca A."/>
            <person name="Kumar A.A."/>
            <person name="Salojaervi J."/>
            <person name="Overmyer K."/>
            <person name="Hauser P.M."/>
            <person name="Pagni M."/>
        </authorList>
    </citation>
    <scope>NUCLEOTIDE SEQUENCE [LARGE SCALE GENOMIC DNA]</scope>
    <source>
        <strain evidence="5">PYCC 5710 / ATCC 11124 / CBS 356.35 / IMI 108563 / JCM 9778 / NBRC 8474</strain>
    </source>
</reference>
<dbReference type="STRING" id="1097556.R4XAI4"/>
<dbReference type="Pfam" id="PF07896">
    <property type="entry name" value="DUF1674"/>
    <property type="match status" value="1"/>
</dbReference>
<dbReference type="PANTHER" id="PTHR28524:SF3">
    <property type="entry name" value="SUCCINATE DEHYDROGENASE ASSEMBLY FACTOR 4, MITOCHONDRIAL"/>
    <property type="match status" value="1"/>
</dbReference>
<protein>
    <recommendedName>
        <fullName evidence="2">Succinate dehydrogenase assembly factor 4, mitochondrial</fullName>
    </recommendedName>
</protein>
<comment type="caution">
    <text evidence="4">The sequence shown here is derived from an EMBL/GenBank/DDBJ whole genome shotgun (WGS) entry which is preliminary data.</text>
</comment>
<evidence type="ECO:0000313" key="4">
    <source>
        <dbReference type="EMBL" id="CCG81297.1"/>
    </source>
</evidence>
<proteinExistence type="inferred from homology"/>
<dbReference type="InterPro" id="IPR012875">
    <property type="entry name" value="SDHF4"/>
</dbReference>